<gene>
    <name evidence="2" type="ORF">LAJ60_02570</name>
</gene>
<dbReference type="InterPro" id="IPR011083">
    <property type="entry name" value="Phage_tail_collar_dom"/>
</dbReference>
<dbReference type="InterPro" id="IPR037053">
    <property type="entry name" value="Phage_tail_collar_dom_sf"/>
</dbReference>
<dbReference type="SUPFAM" id="SSF88874">
    <property type="entry name" value="Receptor-binding domain of short tail fibre protein gp12"/>
    <property type="match status" value="1"/>
</dbReference>
<feature type="domain" description="Phage tail collar" evidence="1">
    <location>
        <begin position="161"/>
        <end position="217"/>
    </location>
</feature>
<proteinExistence type="predicted"/>
<evidence type="ECO:0000259" key="1">
    <source>
        <dbReference type="Pfam" id="PF07484"/>
    </source>
</evidence>
<dbReference type="Proteomes" id="UP001056980">
    <property type="component" value="Chromosome"/>
</dbReference>
<organism evidence="2 3">
    <name type="scientific">Bartonella taylorii</name>
    <dbReference type="NCBI Taxonomy" id="33046"/>
    <lineage>
        <taxon>Bacteria</taxon>
        <taxon>Pseudomonadati</taxon>
        <taxon>Pseudomonadota</taxon>
        <taxon>Alphaproteobacteria</taxon>
        <taxon>Hyphomicrobiales</taxon>
        <taxon>Bartonellaceae</taxon>
        <taxon>Bartonella</taxon>
    </lineage>
</organism>
<dbReference type="Gene3D" id="3.90.1340.10">
    <property type="entry name" value="Phage tail collar domain"/>
    <property type="match status" value="1"/>
</dbReference>
<evidence type="ECO:0000313" key="3">
    <source>
        <dbReference type="Proteomes" id="UP001056980"/>
    </source>
</evidence>
<dbReference type="RefSeq" id="WP_252619656.1">
    <property type="nucleotide sequence ID" value="NZ_CP083444.1"/>
</dbReference>
<name>A0A9Q8YZ29_BARTA</name>
<evidence type="ECO:0000313" key="2">
    <source>
        <dbReference type="EMBL" id="USP03337.1"/>
    </source>
</evidence>
<sequence>MSTIYDWSLRASENTRADDLVDWSEGQHPSSVNNSARFMMQRVREYLSDTGGVLEGSVTVDTAQQTSVIRLQSHSSFLEYKNGIVLRFMARGKNVGATTIVLNDLVAKPVYKATELGISALLGGEIQQGCIYTLVSSGDGWHLVNPTPIALEEESNVYPSGFIGTFGMQSLPDGWLLCDGKAYSRSVYSTLFETIGTVWGEGDGVTTFNVPDLRGMFLRGFDGGRHIDQGRFFASVQTDLMQSHQHRGQTLSRQHLADKENYWDGNTTDILGHRLRLFEGGVISLFTGVDGEYIHGYIVEPYSVDHTHDVVLERSGEGETRPINVSVVFAIKS</sequence>
<dbReference type="Pfam" id="PF07484">
    <property type="entry name" value="Collar"/>
    <property type="match status" value="1"/>
</dbReference>
<dbReference type="AlphaFoldDB" id="A0A9Q8YZ29"/>
<dbReference type="EMBL" id="CP083444">
    <property type="protein sequence ID" value="USP03337.1"/>
    <property type="molecule type" value="Genomic_DNA"/>
</dbReference>
<reference evidence="2" key="1">
    <citation type="journal article" date="2022" name="Proc. Natl. Acad. Sci. U.S.A.">
        <title>Identification of the Bartonella autotransporter CFA as a protective antigen and hypervariable target of neutralizing antibodies in mice.</title>
        <authorList>
            <person name="Siewert L.K."/>
            <person name="Korotaev A."/>
            <person name="Sedzicki J."/>
            <person name="Fromm K."/>
            <person name="Pinschewer D.D."/>
            <person name="Dehio C."/>
        </authorList>
    </citation>
    <scope>NUCLEOTIDE SEQUENCE</scope>
    <source>
        <strain evidence="2">IBS296</strain>
    </source>
</reference>
<dbReference type="KEGG" id="btay:LAJ60_02570"/>
<accession>A0A9Q8YZ29</accession>
<protein>
    <submittedName>
        <fullName evidence="2">Phage tail protein</fullName>
    </submittedName>
</protein>